<organism evidence="2 3">
    <name type="scientific">Quillaja saponaria</name>
    <name type="common">Soap bark tree</name>
    <dbReference type="NCBI Taxonomy" id="32244"/>
    <lineage>
        <taxon>Eukaryota</taxon>
        <taxon>Viridiplantae</taxon>
        <taxon>Streptophyta</taxon>
        <taxon>Embryophyta</taxon>
        <taxon>Tracheophyta</taxon>
        <taxon>Spermatophyta</taxon>
        <taxon>Magnoliopsida</taxon>
        <taxon>eudicotyledons</taxon>
        <taxon>Gunneridae</taxon>
        <taxon>Pentapetalae</taxon>
        <taxon>rosids</taxon>
        <taxon>fabids</taxon>
        <taxon>Fabales</taxon>
        <taxon>Quillajaceae</taxon>
        <taxon>Quillaja</taxon>
    </lineage>
</organism>
<feature type="region of interest" description="Disordered" evidence="1">
    <location>
        <begin position="39"/>
        <end position="67"/>
    </location>
</feature>
<protein>
    <submittedName>
        <fullName evidence="2">Beta-1,4-xylosidase</fullName>
    </submittedName>
</protein>
<dbReference type="AlphaFoldDB" id="A0AAD7KUM1"/>
<dbReference type="Proteomes" id="UP001163823">
    <property type="component" value="Chromosome 13"/>
</dbReference>
<name>A0AAD7KUM1_QUISA</name>
<proteinExistence type="predicted"/>
<reference evidence="2" key="1">
    <citation type="journal article" date="2023" name="Science">
        <title>Elucidation of the pathway for biosynthesis of saponin adjuvants from the soapbark tree.</title>
        <authorList>
            <person name="Reed J."/>
            <person name="Orme A."/>
            <person name="El-Demerdash A."/>
            <person name="Owen C."/>
            <person name="Martin L.B.B."/>
            <person name="Misra R.C."/>
            <person name="Kikuchi S."/>
            <person name="Rejzek M."/>
            <person name="Martin A.C."/>
            <person name="Harkess A."/>
            <person name="Leebens-Mack J."/>
            <person name="Louveau T."/>
            <person name="Stephenson M.J."/>
            <person name="Osbourn A."/>
        </authorList>
    </citation>
    <scope>NUCLEOTIDE SEQUENCE</scope>
    <source>
        <strain evidence="2">S10</strain>
    </source>
</reference>
<gene>
    <name evidence="2" type="ORF">O6P43_031129</name>
</gene>
<keyword evidence="3" id="KW-1185">Reference proteome</keyword>
<dbReference type="PANTHER" id="PTHR38370">
    <property type="entry name" value="BETA-1,4-XYLOSIDASE"/>
    <property type="match status" value="1"/>
</dbReference>
<accession>A0AAD7KUM1</accession>
<evidence type="ECO:0000256" key="1">
    <source>
        <dbReference type="SAM" id="MobiDB-lite"/>
    </source>
</evidence>
<evidence type="ECO:0000313" key="3">
    <source>
        <dbReference type="Proteomes" id="UP001163823"/>
    </source>
</evidence>
<dbReference type="KEGG" id="qsa:O6P43_031129"/>
<comment type="caution">
    <text evidence="2">The sequence shown here is derived from an EMBL/GenBank/DDBJ whole genome shotgun (WGS) entry which is preliminary data.</text>
</comment>
<sequence length="99" mass="11073">MEGLIPYLIHAMKKQSPQHSYRSLSEGSTRGRSYHLLTAASPPDSFKGSSHRRTRSEFQPPPTTADFLKKRHGLGVCGLTRTFSFNKGSASKKFHTHSQ</sequence>
<evidence type="ECO:0000313" key="2">
    <source>
        <dbReference type="EMBL" id="KAJ7946162.1"/>
    </source>
</evidence>
<dbReference type="EMBL" id="JARAOO010000013">
    <property type="protein sequence ID" value="KAJ7946162.1"/>
    <property type="molecule type" value="Genomic_DNA"/>
</dbReference>
<dbReference type="PANTHER" id="PTHR38370:SF1">
    <property type="entry name" value="BETA-1,4-XYLOSIDASE"/>
    <property type="match status" value="1"/>
</dbReference>